<name>A0AAP0RRQ5_LIQFO</name>
<evidence type="ECO:0000256" key="1">
    <source>
        <dbReference type="SAM" id="MobiDB-lite"/>
    </source>
</evidence>
<keyword evidence="4" id="KW-1185">Reference proteome</keyword>
<feature type="compositionally biased region" description="Basic residues" evidence="1">
    <location>
        <begin position="56"/>
        <end position="67"/>
    </location>
</feature>
<dbReference type="AlphaFoldDB" id="A0AAP0RRQ5"/>
<dbReference type="PANTHER" id="PTHR33701:SF3">
    <property type="entry name" value="TRANSCRIPTIONAL REGULATOR ATRX"/>
    <property type="match status" value="1"/>
</dbReference>
<feature type="region of interest" description="Disordered" evidence="1">
    <location>
        <begin position="34"/>
        <end position="67"/>
    </location>
</feature>
<organism evidence="3 4">
    <name type="scientific">Liquidambar formosana</name>
    <name type="common">Formosan gum</name>
    <dbReference type="NCBI Taxonomy" id="63359"/>
    <lineage>
        <taxon>Eukaryota</taxon>
        <taxon>Viridiplantae</taxon>
        <taxon>Streptophyta</taxon>
        <taxon>Embryophyta</taxon>
        <taxon>Tracheophyta</taxon>
        <taxon>Spermatophyta</taxon>
        <taxon>Magnoliopsida</taxon>
        <taxon>eudicotyledons</taxon>
        <taxon>Gunneridae</taxon>
        <taxon>Pentapetalae</taxon>
        <taxon>Saxifragales</taxon>
        <taxon>Altingiaceae</taxon>
        <taxon>Liquidambar</taxon>
    </lineage>
</organism>
<sequence length="142" mass="15458">MTWRKCQVPSLNVLHLLVGACLGKAAKILAHSLEKKHRDSSTRRRSSFASSGSSSPKHRLGKSCRQIRRREMRSTVGELKVDGVMLDSQSNGVPSHSEGLCNCSESGPGILGEGSEIHEEKNLLKGQFRILGLGCLVSYNIS</sequence>
<proteinExistence type="predicted"/>
<dbReference type="PROSITE" id="PS51257">
    <property type="entry name" value="PROKAR_LIPOPROTEIN"/>
    <property type="match status" value="1"/>
</dbReference>
<dbReference type="Proteomes" id="UP001415857">
    <property type="component" value="Unassembled WGS sequence"/>
</dbReference>
<dbReference type="EMBL" id="JBBPBK010000006">
    <property type="protein sequence ID" value="KAK9283260.1"/>
    <property type="molecule type" value="Genomic_DNA"/>
</dbReference>
<feature type="signal peptide" evidence="2">
    <location>
        <begin position="1"/>
        <end position="25"/>
    </location>
</feature>
<protein>
    <submittedName>
        <fullName evidence="3">Uncharacterized protein</fullName>
    </submittedName>
</protein>
<reference evidence="3 4" key="1">
    <citation type="journal article" date="2024" name="Plant J.">
        <title>Genome sequences and population genomics reveal climatic adaptation and genomic divergence between two closely related sweetgum species.</title>
        <authorList>
            <person name="Xu W.Q."/>
            <person name="Ren C.Q."/>
            <person name="Zhang X.Y."/>
            <person name="Comes H.P."/>
            <person name="Liu X.H."/>
            <person name="Li Y.G."/>
            <person name="Kettle C.J."/>
            <person name="Jalonen R."/>
            <person name="Gaisberger H."/>
            <person name="Ma Y.Z."/>
            <person name="Qiu Y.X."/>
        </authorList>
    </citation>
    <scope>NUCLEOTIDE SEQUENCE [LARGE SCALE GENOMIC DNA]</scope>
    <source>
        <strain evidence="3">Hangzhou</strain>
    </source>
</reference>
<dbReference type="PANTHER" id="PTHR33701">
    <property type="entry name" value="TRANSMEMBRANE PROTEIN"/>
    <property type="match status" value="1"/>
</dbReference>
<gene>
    <name evidence="3" type="ORF">L1049_011496</name>
</gene>
<evidence type="ECO:0000313" key="4">
    <source>
        <dbReference type="Proteomes" id="UP001415857"/>
    </source>
</evidence>
<keyword evidence="2" id="KW-0732">Signal</keyword>
<feature type="chain" id="PRO_5042990741" evidence="2">
    <location>
        <begin position="26"/>
        <end position="142"/>
    </location>
</feature>
<accession>A0AAP0RRQ5</accession>
<evidence type="ECO:0000313" key="3">
    <source>
        <dbReference type="EMBL" id="KAK9283260.1"/>
    </source>
</evidence>
<comment type="caution">
    <text evidence="3">The sequence shown here is derived from an EMBL/GenBank/DDBJ whole genome shotgun (WGS) entry which is preliminary data.</text>
</comment>
<evidence type="ECO:0000256" key="2">
    <source>
        <dbReference type="SAM" id="SignalP"/>
    </source>
</evidence>